<sequence>MPWGESLPTANTATSLTSKVTHQYALDNLDKCQSLGECSLVIGPHMFPNTRFYVAPAKPGKAAAVRKSRGSNKRQSTTPPTVVFEFTENPGALWVFPPDAVIEPTTMTAPFEVLVSFCLPSKMASPQPLIMQISQVNDALLDHLQRAVATNSALVQALTQKSEASDASSEIPLDYFLPCELPSTLLDDPEFHKYIHTLTTTSSHVETPSLTPSHFPVAGASATETAEASTLKRHIDAAESISQGASRATAEFGDEAPKVTKRVKSYYEGPDTTPSPKKSGGKTGSTKRAPGTGSYNNNPGGTKKCQYCGCKTTPMWRRGPAGPGTLCNACGVKWKHGKILQGVTSEDMAQMVAEQAQQVTDGDEDKSSKPVSQNATPKGKPGKSTGTTKTGARKSVSASQNKSPGSGTTGKRATKATNPVDPPSGQPPMDPAMVSIKDESSETDASLPPPVENHQAGKGTAKTSPKSTKRRRVVSPAKTGHTVDTPSKTSAPLNLVQVSFGPHNATFKTPHCSMNLLEDQLQLSLCKPNYPDAQVSLYKETIVHTDWQTLNSLPDTSYALNVLQMQIKVTSYLTRFDVELLNPDRNEGTINFYFSTNRQFTTLNTLENYLREYLEVEN</sequence>
<dbReference type="AlphaFoldDB" id="A0A9W8E0R0"/>
<protein>
    <recommendedName>
        <fullName evidence="6">GATA-type domain-containing protein</fullName>
    </recommendedName>
</protein>
<keyword evidence="3" id="KW-0862">Zinc</keyword>
<proteinExistence type="predicted"/>
<feature type="region of interest" description="Disordered" evidence="5">
    <location>
        <begin position="202"/>
        <end position="231"/>
    </location>
</feature>
<evidence type="ECO:0000256" key="4">
    <source>
        <dbReference type="PROSITE-ProRule" id="PRU00094"/>
    </source>
</evidence>
<evidence type="ECO:0000256" key="1">
    <source>
        <dbReference type="ARBA" id="ARBA00022723"/>
    </source>
</evidence>
<dbReference type="Proteomes" id="UP001150925">
    <property type="component" value="Unassembled WGS sequence"/>
</dbReference>
<name>A0A9W8E0R0_9FUNG</name>
<feature type="region of interest" description="Disordered" evidence="5">
    <location>
        <begin position="353"/>
        <end position="489"/>
    </location>
</feature>
<feature type="domain" description="GATA-type" evidence="6">
    <location>
        <begin position="299"/>
        <end position="355"/>
    </location>
</feature>
<feature type="compositionally biased region" description="Pro residues" evidence="5">
    <location>
        <begin position="420"/>
        <end position="430"/>
    </location>
</feature>
<organism evidence="7 8">
    <name type="scientific">Dispira parvispora</name>
    <dbReference type="NCBI Taxonomy" id="1520584"/>
    <lineage>
        <taxon>Eukaryota</taxon>
        <taxon>Fungi</taxon>
        <taxon>Fungi incertae sedis</taxon>
        <taxon>Zoopagomycota</taxon>
        <taxon>Kickxellomycotina</taxon>
        <taxon>Dimargaritomycetes</taxon>
        <taxon>Dimargaritales</taxon>
        <taxon>Dimargaritaceae</taxon>
        <taxon>Dispira</taxon>
    </lineage>
</organism>
<feature type="compositionally biased region" description="Polar residues" evidence="5">
    <location>
        <begin position="396"/>
        <end position="417"/>
    </location>
</feature>
<dbReference type="GO" id="GO:0006355">
    <property type="term" value="P:regulation of DNA-templated transcription"/>
    <property type="evidence" value="ECO:0007669"/>
    <property type="project" value="InterPro"/>
</dbReference>
<evidence type="ECO:0000256" key="2">
    <source>
        <dbReference type="ARBA" id="ARBA00022771"/>
    </source>
</evidence>
<keyword evidence="1" id="KW-0479">Metal-binding</keyword>
<dbReference type="Gene3D" id="3.30.50.10">
    <property type="entry name" value="Erythroid Transcription Factor GATA-1, subunit A"/>
    <property type="match status" value="1"/>
</dbReference>
<keyword evidence="8" id="KW-1185">Reference proteome</keyword>
<dbReference type="PANTHER" id="PTHR45658:SF133">
    <property type="match status" value="1"/>
</dbReference>
<feature type="compositionally biased region" description="Polar residues" evidence="5">
    <location>
        <begin position="202"/>
        <end position="212"/>
    </location>
</feature>
<dbReference type="EMBL" id="JANBPY010001429">
    <property type="protein sequence ID" value="KAJ1960074.1"/>
    <property type="molecule type" value="Genomic_DNA"/>
</dbReference>
<dbReference type="SMART" id="SM00401">
    <property type="entry name" value="ZnF_GATA"/>
    <property type="match status" value="1"/>
</dbReference>
<dbReference type="InterPro" id="IPR013088">
    <property type="entry name" value="Znf_NHR/GATA"/>
</dbReference>
<dbReference type="PANTHER" id="PTHR45658">
    <property type="entry name" value="GATA TRANSCRIPTION FACTOR"/>
    <property type="match status" value="1"/>
</dbReference>
<feature type="compositionally biased region" description="Low complexity" evidence="5">
    <location>
        <begin position="220"/>
        <end position="229"/>
    </location>
</feature>
<dbReference type="GO" id="GO:0043565">
    <property type="term" value="F:sequence-specific DNA binding"/>
    <property type="evidence" value="ECO:0007669"/>
    <property type="project" value="InterPro"/>
</dbReference>
<evidence type="ECO:0000256" key="5">
    <source>
        <dbReference type="SAM" id="MobiDB-lite"/>
    </source>
</evidence>
<accession>A0A9W8E0R0</accession>
<dbReference type="PROSITE" id="PS50114">
    <property type="entry name" value="GATA_ZN_FINGER_2"/>
    <property type="match status" value="1"/>
</dbReference>
<comment type="caution">
    <text evidence="7">The sequence shown here is derived from an EMBL/GenBank/DDBJ whole genome shotgun (WGS) entry which is preliminary data.</text>
</comment>
<dbReference type="Pfam" id="PF00320">
    <property type="entry name" value="GATA"/>
    <property type="match status" value="1"/>
</dbReference>
<evidence type="ECO:0000256" key="3">
    <source>
        <dbReference type="ARBA" id="ARBA00022833"/>
    </source>
</evidence>
<reference evidence="7" key="1">
    <citation type="submission" date="2022-07" db="EMBL/GenBank/DDBJ databases">
        <title>Phylogenomic reconstructions and comparative analyses of Kickxellomycotina fungi.</title>
        <authorList>
            <person name="Reynolds N.K."/>
            <person name="Stajich J.E."/>
            <person name="Barry K."/>
            <person name="Grigoriev I.V."/>
            <person name="Crous P."/>
            <person name="Smith M.E."/>
        </authorList>
    </citation>
    <scope>NUCLEOTIDE SEQUENCE</scope>
    <source>
        <strain evidence="7">RSA 1196</strain>
    </source>
</reference>
<evidence type="ECO:0000313" key="7">
    <source>
        <dbReference type="EMBL" id="KAJ1960074.1"/>
    </source>
</evidence>
<dbReference type="InterPro" id="IPR000679">
    <property type="entry name" value="Znf_GATA"/>
</dbReference>
<dbReference type="GO" id="GO:0008270">
    <property type="term" value="F:zinc ion binding"/>
    <property type="evidence" value="ECO:0007669"/>
    <property type="project" value="UniProtKB-KW"/>
</dbReference>
<dbReference type="CDD" id="cd00202">
    <property type="entry name" value="ZnF_GATA"/>
    <property type="match status" value="1"/>
</dbReference>
<dbReference type="SUPFAM" id="SSF57716">
    <property type="entry name" value="Glucocorticoid receptor-like (DNA-binding domain)"/>
    <property type="match status" value="1"/>
</dbReference>
<dbReference type="InterPro" id="IPR051140">
    <property type="entry name" value="GATA_TF"/>
</dbReference>
<evidence type="ECO:0000313" key="8">
    <source>
        <dbReference type="Proteomes" id="UP001150925"/>
    </source>
</evidence>
<feature type="compositionally biased region" description="Low complexity" evidence="5">
    <location>
        <begin position="376"/>
        <end position="390"/>
    </location>
</feature>
<gene>
    <name evidence="7" type="ORF">IWQ62_004368</name>
</gene>
<feature type="region of interest" description="Disordered" evidence="5">
    <location>
        <begin position="266"/>
        <end position="298"/>
    </location>
</feature>
<dbReference type="OrthoDB" id="2162994at2759"/>
<keyword evidence="2 4" id="KW-0863">Zinc-finger</keyword>
<evidence type="ECO:0000259" key="6">
    <source>
        <dbReference type="PROSITE" id="PS50114"/>
    </source>
</evidence>